<organism evidence="1 2">
    <name type="scientific">Brachionus plicatilis</name>
    <name type="common">Marine rotifer</name>
    <name type="synonym">Brachionus muelleri</name>
    <dbReference type="NCBI Taxonomy" id="10195"/>
    <lineage>
        <taxon>Eukaryota</taxon>
        <taxon>Metazoa</taxon>
        <taxon>Spiralia</taxon>
        <taxon>Gnathifera</taxon>
        <taxon>Rotifera</taxon>
        <taxon>Eurotatoria</taxon>
        <taxon>Monogononta</taxon>
        <taxon>Pseudotrocha</taxon>
        <taxon>Ploima</taxon>
        <taxon>Brachionidae</taxon>
        <taxon>Brachionus</taxon>
    </lineage>
</organism>
<dbReference type="EMBL" id="REGN01010224">
    <property type="protein sequence ID" value="RMZ99419.1"/>
    <property type="molecule type" value="Genomic_DNA"/>
</dbReference>
<protein>
    <submittedName>
        <fullName evidence="1">Uncharacterized protein</fullName>
    </submittedName>
</protein>
<reference evidence="1 2" key="1">
    <citation type="journal article" date="2018" name="Sci. Rep.">
        <title>Genomic signatures of local adaptation to the degree of environmental predictability in rotifers.</title>
        <authorList>
            <person name="Franch-Gras L."/>
            <person name="Hahn C."/>
            <person name="Garcia-Roger E.M."/>
            <person name="Carmona M.J."/>
            <person name="Serra M."/>
            <person name="Gomez A."/>
        </authorList>
    </citation>
    <scope>NUCLEOTIDE SEQUENCE [LARGE SCALE GENOMIC DNA]</scope>
    <source>
        <strain evidence="1">HYR1</strain>
    </source>
</reference>
<keyword evidence="2" id="KW-1185">Reference proteome</keyword>
<name>A0A3M7PK09_BRAPC</name>
<evidence type="ECO:0000313" key="2">
    <source>
        <dbReference type="Proteomes" id="UP000276133"/>
    </source>
</evidence>
<gene>
    <name evidence="1" type="ORF">BpHYR1_017106</name>
</gene>
<proteinExistence type="predicted"/>
<accession>A0A3M7PK09</accession>
<sequence>MVQSNLHSNNFKAKRTNVYYIYFLNGFEKLNSFHRLSLKSGIRNAEYGILWPKFRQKNRKKNFIIPLNEIPLTDKTILFANPTFTFSSSMIFTYFGFSLQLEKKVTSFELSTAAIYKGVLKSGILELSTKTSTYSFERLVIISNFIQKVYMMLKRYLLCEFKIKKKFFSLHG</sequence>
<evidence type="ECO:0000313" key="1">
    <source>
        <dbReference type="EMBL" id="RMZ99419.1"/>
    </source>
</evidence>
<dbReference type="AlphaFoldDB" id="A0A3M7PK09"/>
<dbReference type="Proteomes" id="UP000276133">
    <property type="component" value="Unassembled WGS sequence"/>
</dbReference>
<comment type="caution">
    <text evidence="1">The sequence shown here is derived from an EMBL/GenBank/DDBJ whole genome shotgun (WGS) entry which is preliminary data.</text>
</comment>